<name>A0A182TFY5_9DIPT</name>
<accession>A0A182TFY5</accession>
<evidence type="ECO:0000313" key="2">
    <source>
        <dbReference type="Proteomes" id="UP000075902"/>
    </source>
</evidence>
<reference evidence="2" key="1">
    <citation type="submission" date="2014-01" db="EMBL/GenBank/DDBJ databases">
        <title>The Genome Sequence of Anopheles melas CM1001059_A (V2).</title>
        <authorList>
            <consortium name="The Broad Institute Genomics Platform"/>
            <person name="Neafsey D.E."/>
            <person name="Besansky N."/>
            <person name="Howell P."/>
            <person name="Walton C."/>
            <person name="Young S.K."/>
            <person name="Zeng Q."/>
            <person name="Gargeya S."/>
            <person name="Fitzgerald M."/>
            <person name="Haas B."/>
            <person name="Abouelleil A."/>
            <person name="Allen A.W."/>
            <person name="Alvarado L."/>
            <person name="Arachchi H.M."/>
            <person name="Berlin A.M."/>
            <person name="Chapman S.B."/>
            <person name="Gainer-Dewar J."/>
            <person name="Goldberg J."/>
            <person name="Griggs A."/>
            <person name="Gujja S."/>
            <person name="Hansen M."/>
            <person name="Howarth C."/>
            <person name="Imamovic A."/>
            <person name="Ireland A."/>
            <person name="Larimer J."/>
            <person name="McCowan C."/>
            <person name="Murphy C."/>
            <person name="Pearson M."/>
            <person name="Poon T.W."/>
            <person name="Priest M."/>
            <person name="Roberts A."/>
            <person name="Saif S."/>
            <person name="Shea T."/>
            <person name="Sisk P."/>
            <person name="Sykes S."/>
            <person name="Wortman J."/>
            <person name="Nusbaum C."/>
            <person name="Birren B."/>
        </authorList>
    </citation>
    <scope>NUCLEOTIDE SEQUENCE [LARGE SCALE GENOMIC DNA]</scope>
    <source>
        <strain evidence="2">CM1001059</strain>
    </source>
</reference>
<dbReference type="EnsemblMetazoa" id="AMEC001627-RA">
    <property type="protein sequence ID" value="AMEC001627-PA"/>
    <property type="gene ID" value="AMEC001627"/>
</dbReference>
<dbReference type="AlphaFoldDB" id="A0A182TFY5"/>
<sequence length="149" mass="16816">MLAYCEANVVVFVKVLENSVDLVARTSQYALFKCASRREASITGDVLAEKTKPDGVFGRIACFNSCINAFSKLFRIFEGEVKLQPRYKINIFGYGDRNGSTNNRLRNGTGGFRCGGDVPKRLGITLYFFHELHPKSIDIGFRLLLHDWQ</sequence>
<dbReference type="VEuPathDB" id="VectorBase:AMEC001627"/>
<evidence type="ECO:0000313" key="1">
    <source>
        <dbReference type="EnsemblMetazoa" id="AMEC001627-PA"/>
    </source>
</evidence>
<protein>
    <submittedName>
        <fullName evidence="1">Uncharacterized protein</fullName>
    </submittedName>
</protein>
<reference evidence="1" key="2">
    <citation type="submission" date="2020-05" db="UniProtKB">
        <authorList>
            <consortium name="EnsemblMetazoa"/>
        </authorList>
    </citation>
    <scope>IDENTIFICATION</scope>
    <source>
        <strain evidence="1">CM1001059</strain>
    </source>
</reference>
<organism evidence="1 2">
    <name type="scientific">Anopheles melas</name>
    <dbReference type="NCBI Taxonomy" id="34690"/>
    <lineage>
        <taxon>Eukaryota</taxon>
        <taxon>Metazoa</taxon>
        <taxon>Ecdysozoa</taxon>
        <taxon>Arthropoda</taxon>
        <taxon>Hexapoda</taxon>
        <taxon>Insecta</taxon>
        <taxon>Pterygota</taxon>
        <taxon>Neoptera</taxon>
        <taxon>Endopterygota</taxon>
        <taxon>Diptera</taxon>
        <taxon>Nematocera</taxon>
        <taxon>Culicoidea</taxon>
        <taxon>Culicidae</taxon>
        <taxon>Anophelinae</taxon>
        <taxon>Anopheles</taxon>
    </lineage>
</organism>
<dbReference type="Proteomes" id="UP000075902">
    <property type="component" value="Unassembled WGS sequence"/>
</dbReference>
<keyword evidence="2" id="KW-1185">Reference proteome</keyword>
<proteinExistence type="predicted"/>